<accession>M1DLN0</accession>
<protein>
    <submittedName>
        <fullName evidence="3">Uncharacterized protein</fullName>
    </submittedName>
</protein>
<feature type="region of interest" description="Disordered" evidence="1">
    <location>
        <begin position="53"/>
        <end position="73"/>
    </location>
</feature>
<dbReference type="InParanoid" id="M1DLN0"/>
<keyword evidence="2" id="KW-1133">Transmembrane helix</keyword>
<name>M1DLN0_SOLTU</name>
<feature type="compositionally biased region" description="Polar residues" evidence="1">
    <location>
        <begin position="54"/>
        <end position="63"/>
    </location>
</feature>
<keyword evidence="2" id="KW-0812">Transmembrane</keyword>
<keyword evidence="2" id="KW-0472">Membrane</keyword>
<feature type="transmembrane region" description="Helical" evidence="2">
    <location>
        <begin position="15"/>
        <end position="32"/>
    </location>
</feature>
<dbReference type="EnsemblPlants" id="PGSC0003DMT400090985">
    <property type="protein sequence ID" value="PGSC0003DMT400090985"/>
    <property type="gene ID" value="PGSC0003DMG400040556"/>
</dbReference>
<dbReference type="Gramene" id="PGSC0003DMT400090985">
    <property type="protein sequence ID" value="PGSC0003DMT400090985"/>
    <property type="gene ID" value="PGSC0003DMG400040556"/>
</dbReference>
<dbReference type="PaxDb" id="4113-PGSC0003DMT400090985"/>
<evidence type="ECO:0000313" key="3">
    <source>
        <dbReference type="EnsemblPlants" id="PGSC0003DMT400090985"/>
    </source>
</evidence>
<dbReference type="Proteomes" id="UP000011115">
    <property type="component" value="Unassembled WGS sequence"/>
</dbReference>
<evidence type="ECO:0000313" key="4">
    <source>
        <dbReference type="Proteomes" id="UP000011115"/>
    </source>
</evidence>
<evidence type="ECO:0000256" key="1">
    <source>
        <dbReference type="SAM" id="MobiDB-lite"/>
    </source>
</evidence>
<sequence>MWIVIEYLGFREIEIVIIVDCLILLPTVYLNMSSIPTDRRLLVFIEMPRPKRGFNQNGKNNKSVKNKPAEVTPEPKDEWLCNLCNKMISAKITTVNVHRDACRKIKDAQDRAAANARANARGGLH</sequence>
<dbReference type="AlphaFoldDB" id="M1DLN0"/>
<keyword evidence="4" id="KW-1185">Reference proteome</keyword>
<reference evidence="3" key="2">
    <citation type="submission" date="2015-06" db="UniProtKB">
        <authorList>
            <consortium name="EnsemblPlants"/>
        </authorList>
    </citation>
    <scope>IDENTIFICATION</scope>
    <source>
        <strain evidence="3">DM1-3 516 R44</strain>
    </source>
</reference>
<reference evidence="4" key="1">
    <citation type="journal article" date="2011" name="Nature">
        <title>Genome sequence and analysis of the tuber crop potato.</title>
        <authorList>
            <consortium name="The Potato Genome Sequencing Consortium"/>
        </authorList>
    </citation>
    <scope>NUCLEOTIDE SEQUENCE [LARGE SCALE GENOMIC DNA]</scope>
    <source>
        <strain evidence="4">cv. DM1-3 516 R44</strain>
    </source>
</reference>
<evidence type="ECO:0000256" key="2">
    <source>
        <dbReference type="SAM" id="Phobius"/>
    </source>
</evidence>
<dbReference type="HOGENOM" id="CLU_1996659_0_0_1"/>
<organism evidence="3 4">
    <name type="scientific">Solanum tuberosum</name>
    <name type="common">Potato</name>
    <dbReference type="NCBI Taxonomy" id="4113"/>
    <lineage>
        <taxon>Eukaryota</taxon>
        <taxon>Viridiplantae</taxon>
        <taxon>Streptophyta</taxon>
        <taxon>Embryophyta</taxon>
        <taxon>Tracheophyta</taxon>
        <taxon>Spermatophyta</taxon>
        <taxon>Magnoliopsida</taxon>
        <taxon>eudicotyledons</taxon>
        <taxon>Gunneridae</taxon>
        <taxon>Pentapetalae</taxon>
        <taxon>asterids</taxon>
        <taxon>lamiids</taxon>
        <taxon>Solanales</taxon>
        <taxon>Solanaceae</taxon>
        <taxon>Solanoideae</taxon>
        <taxon>Solaneae</taxon>
        <taxon>Solanum</taxon>
    </lineage>
</organism>
<proteinExistence type="predicted"/>